<feature type="compositionally biased region" description="Acidic residues" evidence="4">
    <location>
        <begin position="383"/>
        <end position="393"/>
    </location>
</feature>
<evidence type="ECO:0000259" key="5">
    <source>
        <dbReference type="PROSITE" id="PS51344"/>
    </source>
</evidence>
<feature type="region of interest" description="Disordered" evidence="4">
    <location>
        <begin position="357"/>
        <end position="512"/>
    </location>
</feature>
<evidence type="ECO:0000256" key="2">
    <source>
        <dbReference type="ARBA" id="ARBA00023015"/>
    </source>
</evidence>
<dbReference type="InterPro" id="IPR017919">
    <property type="entry name" value="TFIIE/TFIIEa_HTH"/>
</dbReference>
<evidence type="ECO:0000313" key="6">
    <source>
        <dbReference type="EMBL" id="KAK0527988.1"/>
    </source>
</evidence>
<dbReference type="PROSITE" id="PS51344">
    <property type="entry name" value="HTH_TFE_IIE"/>
    <property type="match status" value="1"/>
</dbReference>
<dbReference type="InterPro" id="IPR024550">
    <property type="entry name" value="TFIIEa/SarR/Rpc3_HTH_dom"/>
</dbReference>
<feature type="compositionally biased region" description="Acidic residues" evidence="4">
    <location>
        <begin position="502"/>
        <end position="512"/>
    </location>
</feature>
<dbReference type="InterPro" id="IPR039997">
    <property type="entry name" value="TFE"/>
</dbReference>
<protein>
    <recommendedName>
        <fullName evidence="5">HTH TFE/IIEalpha-type domain-containing protein</fullName>
    </recommendedName>
</protein>
<dbReference type="SUPFAM" id="SSF57783">
    <property type="entry name" value="Zinc beta-ribbon"/>
    <property type="match status" value="1"/>
</dbReference>
<evidence type="ECO:0000256" key="3">
    <source>
        <dbReference type="ARBA" id="ARBA00023163"/>
    </source>
</evidence>
<feature type="domain" description="HTH TFE/IIEalpha-type" evidence="5">
    <location>
        <begin position="42"/>
        <end position="136"/>
    </location>
</feature>
<feature type="compositionally biased region" description="Gly residues" evidence="4">
    <location>
        <begin position="489"/>
        <end position="498"/>
    </location>
</feature>
<dbReference type="PANTHER" id="PTHR13097">
    <property type="entry name" value="TRANSCRIPTION INITIATION FACTOR IIE, ALPHA SUBUNIT"/>
    <property type="match status" value="1"/>
</dbReference>
<feature type="region of interest" description="Disordered" evidence="4">
    <location>
        <begin position="1"/>
        <end position="24"/>
    </location>
</feature>
<dbReference type="InterPro" id="IPR002853">
    <property type="entry name" value="TFIIE_asu"/>
</dbReference>
<feature type="compositionally biased region" description="Acidic residues" evidence="4">
    <location>
        <begin position="409"/>
        <end position="421"/>
    </location>
</feature>
<feature type="region of interest" description="Disordered" evidence="4">
    <location>
        <begin position="262"/>
        <end position="283"/>
    </location>
</feature>
<dbReference type="GO" id="GO:0006367">
    <property type="term" value="P:transcription initiation at RNA polymerase II promoter"/>
    <property type="evidence" value="ECO:0007669"/>
    <property type="project" value="InterPro"/>
</dbReference>
<proteinExistence type="inferred from homology"/>
<comment type="caution">
    <text evidence="6">The sequence shown here is derived from an EMBL/GenBank/DDBJ whole genome shotgun (WGS) entry which is preliminary data.</text>
</comment>
<evidence type="ECO:0000256" key="1">
    <source>
        <dbReference type="ARBA" id="ARBA00008947"/>
    </source>
</evidence>
<evidence type="ECO:0000313" key="7">
    <source>
        <dbReference type="Proteomes" id="UP001176521"/>
    </source>
</evidence>
<dbReference type="Gene3D" id="3.30.40.10">
    <property type="entry name" value="Zinc/RING finger domain, C3HC4 (zinc finger)"/>
    <property type="match status" value="1"/>
</dbReference>
<dbReference type="EMBL" id="JAPDMQ010000289">
    <property type="protein sequence ID" value="KAK0527988.1"/>
    <property type="molecule type" value="Genomic_DNA"/>
</dbReference>
<feature type="compositionally biased region" description="Polar residues" evidence="4">
    <location>
        <begin position="268"/>
        <end position="277"/>
    </location>
</feature>
<keyword evidence="3" id="KW-0804">Transcription</keyword>
<feature type="compositionally biased region" description="Low complexity" evidence="4">
    <location>
        <begin position="8"/>
        <end position="17"/>
    </location>
</feature>
<gene>
    <name evidence="6" type="ORF">OC842_004688</name>
</gene>
<dbReference type="AlphaFoldDB" id="A0AAN6GB73"/>
<dbReference type="Proteomes" id="UP001176521">
    <property type="component" value="Unassembled WGS sequence"/>
</dbReference>
<dbReference type="GO" id="GO:0005673">
    <property type="term" value="C:transcription factor TFIIE complex"/>
    <property type="evidence" value="ECO:0007669"/>
    <property type="project" value="TreeGrafter"/>
</dbReference>
<sequence>MASSSRNGPGAAGPSSVLGGGPGPRTVGIDYRQATKKDIRRVKLLAQRVGRLFYDDAQIILLDQLCTVEIIPAEVLAGRLGRTIKEVGVMLNKLLEDRLVSLHRRTEIRDPTNPHARPINKSYYFLSYPRFLKVIRWRMMSLNKQIQDQGSRNLENKGFICPRCGKTYDSLDVANLYDPFTNELCCDVPGCGTPLKHDENREEARKGQEKGRKFNEQCASILRLLASLEGVLMPHFDPEEYIVANLPLETWKKSNLDAFDLSGIPEQEGSNSKTVGSSKAKDGLTDAQIASRPLSNLPAAATGGVSVRLVGSDPAEEAAARKAREEQAARLREQNQLPEWHLMSTISGEATSLGLKEDARRAKDASFHTGAAGAKGKGRADGEEGEEEGEDDYYAQYAQLQEQGPTEGGFDEELEFEDVVDDVQPSSPPRPAGKRGRDDDGDEGDGRKRAGAADGAGQTAKKARQEAIVISDDEDVNDGAAYGKKANGKSGGNGGGGKEAFNEDDLDFEEIE</sequence>
<organism evidence="6 7">
    <name type="scientific">Tilletia horrida</name>
    <dbReference type="NCBI Taxonomy" id="155126"/>
    <lineage>
        <taxon>Eukaryota</taxon>
        <taxon>Fungi</taxon>
        <taxon>Dikarya</taxon>
        <taxon>Basidiomycota</taxon>
        <taxon>Ustilaginomycotina</taxon>
        <taxon>Exobasidiomycetes</taxon>
        <taxon>Tilletiales</taxon>
        <taxon>Tilletiaceae</taxon>
        <taxon>Tilletia</taxon>
    </lineage>
</organism>
<dbReference type="Pfam" id="PF02002">
    <property type="entry name" value="TFIIE_alpha"/>
    <property type="match status" value="1"/>
</dbReference>
<dbReference type="SMART" id="SM00531">
    <property type="entry name" value="TFIIE"/>
    <property type="match status" value="1"/>
</dbReference>
<name>A0AAN6GB73_9BASI</name>
<dbReference type="PANTHER" id="PTHR13097:SF7">
    <property type="entry name" value="GENERAL TRANSCRIPTION FACTOR IIE SUBUNIT 1"/>
    <property type="match status" value="1"/>
</dbReference>
<accession>A0AAN6GB73</accession>
<comment type="similarity">
    <text evidence="1">Belongs to the TFIIE alpha subunit family.</text>
</comment>
<keyword evidence="7" id="KW-1185">Reference proteome</keyword>
<evidence type="ECO:0000256" key="4">
    <source>
        <dbReference type="SAM" id="MobiDB-lite"/>
    </source>
</evidence>
<reference evidence="6" key="1">
    <citation type="journal article" date="2023" name="PhytoFront">
        <title>Draft Genome Resources of Seven Strains of Tilletia horrida, Causal Agent of Kernel Smut of Rice.</title>
        <authorList>
            <person name="Khanal S."/>
            <person name="Antony Babu S."/>
            <person name="Zhou X.G."/>
        </authorList>
    </citation>
    <scope>NUCLEOTIDE SEQUENCE</scope>
    <source>
        <strain evidence="6">TX3</strain>
    </source>
</reference>
<dbReference type="InterPro" id="IPR013083">
    <property type="entry name" value="Znf_RING/FYVE/PHD"/>
</dbReference>
<feature type="compositionally biased region" description="Basic and acidic residues" evidence="4">
    <location>
        <begin position="357"/>
        <end position="366"/>
    </location>
</feature>
<keyword evidence="2" id="KW-0805">Transcription regulation</keyword>